<gene>
    <name evidence="1" type="ORF">B296_00005260</name>
</gene>
<evidence type="ECO:0000313" key="1">
    <source>
        <dbReference type="EMBL" id="RRT58075.1"/>
    </source>
</evidence>
<sequence>MFLPASSHGQLFDREGLSCSISAGTAASWIKSTLDGRRVSENFSLRYSTFAVVHTKFGKVVDWPSNGLQIVGCLRPAFIDEESYLRRLFHRDDGDNYISDWRAYNMCNIVVKSADESEKEEEQVAGAYDLIGMKFPNEFFNFSSHPYN</sequence>
<evidence type="ECO:0000313" key="2">
    <source>
        <dbReference type="Proteomes" id="UP000287651"/>
    </source>
</evidence>
<name>A0A426Z257_ENSVE</name>
<dbReference type="Proteomes" id="UP000287651">
    <property type="component" value="Unassembled WGS sequence"/>
</dbReference>
<comment type="caution">
    <text evidence="1">The sequence shown here is derived from an EMBL/GenBank/DDBJ whole genome shotgun (WGS) entry which is preliminary data.</text>
</comment>
<accession>A0A426Z257</accession>
<reference evidence="1 2" key="1">
    <citation type="journal article" date="2014" name="Agronomy (Basel)">
        <title>A Draft Genome Sequence for Ensete ventricosum, the Drought-Tolerant Tree Against Hunger.</title>
        <authorList>
            <person name="Harrison J."/>
            <person name="Moore K.A."/>
            <person name="Paszkiewicz K."/>
            <person name="Jones T."/>
            <person name="Grant M."/>
            <person name="Ambacheew D."/>
            <person name="Muzemil S."/>
            <person name="Studholme D.J."/>
        </authorList>
    </citation>
    <scope>NUCLEOTIDE SEQUENCE [LARGE SCALE GENOMIC DNA]</scope>
</reference>
<dbReference type="EMBL" id="AMZH03008853">
    <property type="protein sequence ID" value="RRT58075.1"/>
    <property type="molecule type" value="Genomic_DNA"/>
</dbReference>
<organism evidence="1 2">
    <name type="scientific">Ensete ventricosum</name>
    <name type="common">Abyssinian banana</name>
    <name type="synonym">Musa ensete</name>
    <dbReference type="NCBI Taxonomy" id="4639"/>
    <lineage>
        <taxon>Eukaryota</taxon>
        <taxon>Viridiplantae</taxon>
        <taxon>Streptophyta</taxon>
        <taxon>Embryophyta</taxon>
        <taxon>Tracheophyta</taxon>
        <taxon>Spermatophyta</taxon>
        <taxon>Magnoliopsida</taxon>
        <taxon>Liliopsida</taxon>
        <taxon>Zingiberales</taxon>
        <taxon>Musaceae</taxon>
        <taxon>Ensete</taxon>
    </lineage>
</organism>
<protein>
    <submittedName>
        <fullName evidence="1">Uncharacterized protein</fullName>
    </submittedName>
</protein>
<dbReference type="AlphaFoldDB" id="A0A426Z257"/>
<proteinExistence type="predicted"/>